<reference evidence="3" key="1">
    <citation type="submission" date="2022-06" db="EMBL/GenBank/DDBJ databases">
        <authorList>
            <consortium name="SYNGENTA / RWTH Aachen University"/>
        </authorList>
    </citation>
    <scope>NUCLEOTIDE SEQUENCE</scope>
</reference>
<dbReference type="AlphaFoldDB" id="A0AAV0AT38"/>
<evidence type="ECO:0000313" key="3">
    <source>
        <dbReference type="EMBL" id="CAH7672081.1"/>
    </source>
</evidence>
<accession>A0AAV0AT38</accession>
<evidence type="ECO:0000313" key="4">
    <source>
        <dbReference type="Proteomes" id="UP001153365"/>
    </source>
</evidence>
<organism evidence="3 4">
    <name type="scientific">Phakopsora pachyrhizi</name>
    <name type="common">Asian soybean rust disease fungus</name>
    <dbReference type="NCBI Taxonomy" id="170000"/>
    <lineage>
        <taxon>Eukaryota</taxon>
        <taxon>Fungi</taxon>
        <taxon>Dikarya</taxon>
        <taxon>Basidiomycota</taxon>
        <taxon>Pucciniomycotina</taxon>
        <taxon>Pucciniomycetes</taxon>
        <taxon>Pucciniales</taxon>
        <taxon>Phakopsoraceae</taxon>
        <taxon>Phakopsora</taxon>
    </lineage>
</organism>
<evidence type="ECO:0000256" key="1">
    <source>
        <dbReference type="SAM" id="Coils"/>
    </source>
</evidence>
<comment type="caution">
    <text evidence="3">The sequence shown here is derived from an EMBL/GenBank/DDBJ whole genome shotgun (WGS) entry which is preliminary data.</text>
</comment>
<keyword evidence="1" id="KW-0175">Coiled coil</keyword>
<name>A0AAV0AT38_PHAPC</name>
<protein>
    <submittedName>
        <fullName evidence="3">Uncharacterized protein</fullName>
    </submittedName>
</protein>
<proteinExistence type="predicted"/>
<feature type="compositionally biased region" description="Basic and acidic residues" evidence="2">
    <location>
        <begin position="104"/>
        <end position="113"/>
    </location>
</feature>
<dbReference type="EMBL" id="CALTRL010001316">
    <property type="protein sequence ID" value="CAH7672081.1"/>
    <property type="molecule type" value="Genomic_DNA"/>
</dbReference>
<evidence type="ECO:0000256" key="2">
    <source>
        <dbReference type="SAM" id="MobiDB-lite"/>
    </source>
</evidence>
<feature type="region of interest" description="Disordered" evidence="2">
    <location>
        <begin position="95"/>
        <end position="137"/>
    </location>
</feature>
<keyword evidence="4" id="KW-1185">Reference proteome</keyword>
<sequence>MLTLFVPMSNREFGQIFDTLLPGNWWNDPLSRFGSLSQAGLNMEIKEAEETDQAVELAREENEGWKEKLKQAKVSMNLKSNLPNWTFPKKLKDKIRQLQPPDPKFPKETRPIEDPMTPGLEGNQGEGAVVTNTFRFS</sequence>
<gene>
    <name evidence="3" type="ORF">PPACK8108_LOCUS6863</name>
</gene>
<dbReference type="Proteomes" id="UP001153365">
    <property type="component" value="Unassembled WGS sequence"/>
</dbReference>
<feature type="coiled-coil region" evidence="1">
    <location>
        <begin position="41"/>
        <end position="75"/>
    </location>
</feature>